<gene>
    <name evidence="9" type="ORF">EG68_05314</name>
</gene>
<dbReference type="PANTHER" id="PTHR13906">
    <property type="entry name" value="PORCUPINE"/>
    <property type="match status" value="1"/>
</dbReference>
<evidence type="ECO:0000256" key="3">
    <source>
        <dbReference type="ARBA" id="ARBA00022692"/>
    </source>
</evidence>
<evidence type="ECO:0000256" key="7">
    <source>
        <dbReference type="SAM" id="MobiDB-lite"/>
    </source>
</evidence>
<feature type="transmembrane region" description="Helical" evidence="8">
    <location>
        <begin position="404"/>
        <end position="427"/>
    </location>
</feature>
<comment type="caution">
    <text evidence="9">The sequence shown here is derived from an EMBL/GenBank/DDBJ whole genome shotgun (WGS) entry which is preliminary data.</text>
</comment>
<feature type="compositionally biased region" description="Basic and acidic residues" evidence="7">
    <location>
        <begin position="477"/>
        <end position="495"/>
    </location>
</feature>
<sequence length="495" mass="56775">MSTAEDLAGLMGIGVSQVYFLLCQLIAIVCGCFFRCYCPPGPFLSKRRHTLELTVGIFILYIGYGPSVIHLFLQAVPAYLMLVFLPLSFAQYGILIFSMTYLSGVHIYQLMTNGENSVDISAPLMVQTQKLSSLAFNINDGVKLATGIPVLRESHRLNAINRRPRLLQLGGYLFCFHNCMIGPFMFFADYLRFIEGREADRLVDPMLKQRFIENQDEWRRARSELWKQLKLLLIHTLLTVWAFSNFRPDQFVSEEFIRKNLFQKYIFLCVACFAFRQKFYFAWTMSCVANLSAGFGFSGFDSQGQPEYRFATNIYFLAIEMGSSTKSILDAWNTATTRWLRDCIYDRVPKQYAVWAVFFASAIWHGFHSGFYLAFVSAALLTVAGRICRRYLRPYFLGSSAVHFLYDILTHICAMFCLNYLGVAFLLQKTLPVLRFWRQMRFLGHVVPLVLIIGLPLVCGQPGDRIKLNSPEQTPFESKEAHENDLSAKLEPLKQ</sequence>
<dbReference type="PANTHER" id="PTHR13906:SF4">
    <property type="entry name" value="LYSOPHOSPHOLIPID ACYLTRANSFERASE 6"/>
    <property type="match status" value="1"/>
</dbReference>
<dbReference type="Proteomes" id="UP000822476">
    <property type="component" value="Unassembled WGS sequence"/>
</dbReference>
<keyword evidence="10" id="KW-1185">Reference proteome</keyword>
<feature type="transmembrane region" description="Helical" evidence="8">
    <location>
        <begin position="79"/>
        <end position="102"/>
    </location>
</feature>
<dbReference type="InterPro" id="IPR004299">
    <property type="entry name" value="MBOAT_fam"/>
</dbReference>
<evidence type="ECO:0000256" key="4">
    <source>
        <dbReference type="ARBA" id="ARBA00022989"/>
    </source>
</evidence>
<dbReference type="EMBL" id="JTDE01002190">
    <property type="protein sequence ID" value="KAF7257718.1"/>
    <property type="molecule type" value="Genomic_DNA"/>
</dbReference>
<name>A0A8S9Z144_9TREM</name>
<evidence type="ECO:0000256" key="1">
    <source>
        <dbReference type="ARBA" id="ARBA00004141"/>
    </source>
</evidence>
<protein>
    <submittedName>
        <fullName evidence="9">Uncharacterized protein</fullName>
    </submittedName>
</protein>
<evidence type="ECO:0000256" key="5">
    <source>
        <dbReference type="ARBA" id="ARBA00023136"/>
    </source>
</evidence>
<evidence type="ECO:0000313" key="10">
    <source>
        <dbReference type="Proteomes" id="UP000822476"/>
    </source>
</evidence>
<feature type="transmembrane region" description="Helical" evidence="8">
    <location>
        <begin position="50"/>
        <end position="73"/>
    </location>
</feature>
<feature type="transmembrane region" description="Helical" evidence="8">
    <location>
        <begin position="166"/>
        <end position="188"/>
    </location>
</feature>
<keyword evidence="2" id="KW-0808">Transferase</keyword>
<evidence type="ECO:0000313" key="9">
    <source>
        <dbReference type="EMBL" id="KAF7257718.1"/>
    </source>
</evidence>
<keyword evidence="5 8" id="KW-0472">Membrane</keyword>
<proteinExistence type="predicted"/>
<dbReference type="GO" id="GO:0016746">
    <property type="term" value="F:acyltransferase activity"/>
    <property type="evidence" value="ECO:0007669"/>
    <property type="project" value="UniProtKB-KW"/>
</dbReference>
<keyword evidence="6" id="KW-0012">Acyltransferase</keyword>
<dbReference type="Pfam" id="PF03062">
    <property type="entry name" value="MBOAT"/>
    <property type="match status" value="1"/>
</dbReference>
<comment type="subcellular location">
    <subcellularLocation>
        <location evidence="1">Membrane</location>
        <topology evidence="1">Multi-pass membrane protein</topology>
    </subcellularLocation>
</comment>
<dbReference type="InterPro" id="IPR049941">
    <property type="entry name" value="LPLAT_7/PORCN-like"/>
</dbReference>
<feature type="transmembrane region" description="Helical" evidence="8">
    <location>
        <begin position="18"/>
        <end position="38"/>
    </location>
</feature>
<evidence type="ECO:0000256" key="8">
    <source>
        <dbReference type="SAM" id="Phobius"/>
    </source>
</evidence>
<feature type="region of interest" description="Disordered" evidence="7">
    <location>
        <begin position="470"/>
        <end position="495"/>
    </location>
</feature>
<accession>A0A8S9Z144</accession>
<dbReference type="OrthoDB" id="286734at2759"/>
<organism evidence="9 10">
    <name type="scientific">Paragonimus skrjabini miyazakii</name>
    <dbReference type="NCBI Taxonomy" id="59628"/>
    <lineage>
        <taxon>Eukaryota</taxon>
        <taxon>Metazoa</taxon>
        <taxon>Spiralia</taxon>
        <taxon>Lophotrochozoa</taxon>
        <taxon>Platyhelminthes</taxon>
        <taxon>Trematoda</taxon>
        <taxon>Digenea</taxon>
        <taxon>Plagiorchiida</taxon>
        <taxon>Troglotremata</taxon>
        <taxon>Troglotrematidae</taxon>
        <taxon>Paragonimus</taxon>
    </lineage>
</organism>
<keyword evidence="3 8" id="KW-0812">Transmembrane</keyword>
<evidence type="ECO:0000256" key="6">
    <source>
        <dbReference type="ARBA" id="ARBA00023315"/>
    </source>
</evidence>
<dbReference type="GO" id="GO:0030258">
    <property type="term" value="P:lipid modification"/>
    <property type="evidence" value="ECO:0007669"/>
    <property type="project" value="TreeGrafter"/>
</dbReference>
<feature type="transmembrane region" description="Helical" evidence="8">
    <location>
        <begin position="355"/>
        <end position="383"/>
    </location>
</feature>
<dbReference type="GO" id="GO:0016020">
    <property type="term" value="C:membrane"/>
    <property type="evidence" value="ECO:0007669"/>
    <property type="project" value="UniProtKB-SubCell"/>
</dbReference>
<reference evidence="9" key="1">
    <citation type="submission" date="2019-07" db="EMBL/GenBank/DDBJ databases">
        <title>Annotation for the trematode Paragonimus miyazaki's.</title>
        <authorList>
            <person name="Choi Y.-J."/>
        </authorList>
    </citation>
    <scope>NUCLEOTIDE SEQUENCE</scope>
    <source>
        <strain evidence="9">Japan</strain>
    </source>
</reference>
<keyword evidence="4 8" id="KW-1133">Transmembrane helix</keyword>
<evidence type="ECO:0000256" key="2">
    <source>
        <dbReference type="ARBA" id="ARBA00022679"/>
    </source>
</evidence>
<dbReference type="AlphaFoldDB" id="A0A8S9Z144"/>
<feature type="transmembrane region" description="Helical" evidence="8">
    <location>
        <begin position="442"/>
        <end position="460"/>
    </location>
</feature>